<dbReference type="Gene3D" id="3.40.50.2020">
    <property type="match status" value="1"/>
</dbReference>
<reference evidence="2" key="1">
    <citation type="submission" date="2017-01" db="EMBL/GenBank/DDBJ databases">
        <title>Genome sequence of Rouxiella sp. ERMR1:05.</title>
        <authorList>
            <person name="Kumar R."/>
            <person name="Singh D."/>
            <person name="Kumar S."/>
        </authorList>
    </citation>
    <scope>NUCLEOTIDE SEQUENCE [LARGE SCALE GENOMIC DNA]</scope>
    <source>
        <strain evidence="2">ERMR1:05</strain>
    </source>
</reference>
<organism evidence="1 2">
    <name type="scientific">Rahnella sikkimica</name>
    <dbReference type="NCBI Taxonomy" id="1805933"/>
    <lineage>
        <taxon>Bacteria</taxon>
        <taxon>Pseudomonadati</taxon>
        <taxon>Pseudomonadota</taxon>
        <taxon>Gammaproteobacteria</taxon>
        <taxon>Enterobacterales</taxon>
        <taxon>Yersiniaceae</taxon>
        <taxon>Rahnella</taxon>
    </lineage>
</organism>
<sequence length="243" mass="27351">MGIDVTVNREVKFNDAHEHRVITGVHLNPKKSKVGRNPCLNIFSIYTRTKQGDLRRDGNPLIYALKSLNGFTISKSELHAFKPTFSAIVDKTLLGLPFASVLTMPSSSALAEQFGRRIARKLCGNMVSNAFCKRTATEILAEYRQRHVVPKTRHKSDVNRVLAELNKVPPNTLFSMKLVENNIREYFRPLKLNPVCDLRLIMKGPVLLVDDLLSTGTTLLNAREELERVDIQCHSAICLLSDL</sequence>
<keyword evidence="2" id="KW-1185">Reference proteome</keyword>
<evidence type="ECO:0000313" key="1">
    <source>
        <dbReference type="EMBL" id="AVF35994.1"/>
    </source>
</evidence>
<dbReference type="KEGG" id="rox:BV494_14110"/>
<accession>A0A2L1USZ0</accession>
<evidence type="ECO:0000313" key="2">
    <source>
        <dbReference type="Proteomes" id="UP000239197"/>
    </source>
</evidence>
<gene>
    <name evidence="1" type="ORF">BV494_14110</name>
</gene>
<evidence type="ECO:0008006" key="3">
    <source>
        <dbReference type="Google" id="ProtNLM"/>
    </source>
</evidence>
<dbReference type="EMBL" id="CP019062">
    <property type="protein sequence ID" value="AVF35994.1"/>
    <property type="molecule type" value="Genomic_DNA"/>
</dbReference>
<dbReference type="AlphaFoldDB" id="A0A2L1USZ0"/>
<dbReference type="SUPFAM" id="SSF53271">
    <property type="entry name" value="PRTase-like"/>
    <property type="match status" value="1"/>
</dbReference>
<protein>
    <recommendedName>
        <fullName evidence="3">Phosphoribosyltransferase domain-containing protein</fullName>
    </recommendedName>
</protein>
<dbReference type="Proteomes" id="UP000239197">
    <property type="component" value="Chromosome"/>
</dbReference>
<dbReference type="OrthoDB" id="8479203at2"/>
<dbReference type="InterPro" id="IPR000836">
    <property type="entry name" value="PRTase_dom"/>
</dbReference>
<name>A0A2L1USZ0_9GAMM</name>
<proteinExistence type="predicted"/>
<dbReference type="InterPro" id="IPR029057">
    <property type="entry name" value="PRTase-like"/>
</dbReference>
<dbReference type="RefSeq" id="WP_104923456.1">
    <property type="nucleotide sequence ID" value="NZ_CP019062.1"/>
</dbReference>
<dbReference type="CDD" id="cd06223">
    <property type="entry name" value="PRTases_typeI"/>
    <property type="match status" value="1"/>
</dbReference>